<dbReference type="KEGG" id="ccyn:CGC48_00820"/>
<organism evidence="1 2">
    <name type="scientific">Capnocytophaga cynodegmi</name>
    <dbReference type="NCBI Taxonomy" id="28189"/>
    <lineage>
        <taxon>Bacteria</taxon>
        <taxon>Pseudomonadati</taxon>
        <taxon>Bacteroidota</taxon>
        <taxon>Flavobacteriia</taxon>
        <taxon>Flavobacteriales</taxon>
        <taxon>Flavobacteriaceae</taxon>
        <taxon>Capnocytophaga</taxon>
    </lineage>
</organism>
<accession>A0A250E6D7</accession>
<protein>
    <submittedName>
        <fullName evidence="1">Uncharacterized protein</fullName>
    </submittedName>
</protein>
<proteinExistence type="predicted"/>
<sequence length="91" mass="11049">MKHLESYAQEIEKALKNIVGIKNILNYNTNFAIHFSFWFEDYEVFNEIEENLPPNWYVSFTQRDKIVVLKYNISQELNEILIEQYLTKKQK</sequence>
<dbReference type="RefSeq" id="WP_095897395.1">
    <property type="nucleotide sequence ID" value="NZ_CP022378.1"/>
</dbReference>
<dbReference type="GeneID" id="96780336"/>
<dbReference type="EMBL" id="CP022378">
    <property type="protein sequence ID" value="ATA67287.1"/>
    <property type="molecule type" value="Genomic_DNA"/>
</dbReference>
<name>A0A250E6D7_9FLAO</name>
<reference evidence="1 2" key="1">
    <citation type="journal article" date="2017" name="Genome Announc.">
        <title>Twelve Complete Reference Genomes of Clinical Isolates in the Capnocytophaga Genus.</title>
        <authorList>
            <person name="Villarma A."/>
            <person name="Gulvik C.A."/>
            <person name="Rowe L.A."/>
            <person name="Sheth M."/>
            <person name="Juieng P."/>
            <person name="Nicholson A.C."/>
            <person name="Loparev V.N."/>
            <person name="McQuiston J.R."/>
        </authorList>
    </citation>
    <scope>NUCLEOTIDE SEQUENCE [LARGE SCALE GENOMIC DNA]</scope>
    <source>
        <strain evidence="1 2">G7591</strain>
    </source>
</reference>
<dbReference type="Proteomes" id="UP000242855">
    <property type="component" value="Chromosome"/>
</dbReference>
<evidence type="ECO:0000313" key="1">
    <source>
        <dbReference type="EMBL" id="ATA67287.1"/>
    </source>
</evidence>
<dbReference type="AlphaFoldDB" id="A0A250E6D7"/>
<evidence type="ECO:0000313" key="2">
    <source>
        <dbReference type="Proteomes" id="UP000242855"/>
    </source>
</evidence>
<gene>
    <name evidence="1" type="ORF">CGC48_00820</name>
</gene>